<protein>
    <submittedName>
        <fullName evidence="2">Polysaccharide deacetylase</fullName>
    </submittedName>
</protein>
<dbReference type="PANTHER" id="PTHR47561">
    <property type="entry name" value="POLYSACCHARIDE DEACETYLASE FAMILY PROTEIN (AFU_ORTHOLOGUE AFUA_6G05030)"/>
    <property type="match status" value="1"/>
</dbReference>
<dbReference type="GO" id="GO:0005975">
    <property type="term" value="P:carbohydrate metabolic process"/>
    <property type="evidence" value="ECO:0007669"/>
    <property type="project" value="InterPro"/>
</dbReference>
<comment type="caution">
    <text evidence="2">The sequence shown here is derived from an EMBL/GenBank/DDBJ whole genome shotgun (WGS) entry which is preliminary data.</text>
</comment>
<accession>A0A533QJL1</accession>
<dbReference type="InterPro" id="IPR002509">
    <property type="entry name" value="NODB_dom"/>
</dbReference>
<dbReference type="AlphaFoldDB" id="A0A533QJL1"/>
<evidence type="ECO:0000313" key="2">
    <source>
        <dbReference type="EMBL" id="TLD42931.1"/>
    </source>
</evidence>
<dbReference type="PANTHER" id="PTHR47561:SF1">
    <property type="entry name" value="POLYSACCHARIDE DEACETYLASE FAMILY PROTEIN (AFU_ORTHOLOGUE AFUA_6G05030)"/>
    <property type="match status" value="1"/>
</dbReference>
<dbReference type="PROSITE" id="PS51677">
    <property type="entry name" value="NODB"/>
    <property type="match status" value="1"/>
</dbReference>
<dbReference type="EMBL" id="SULG01000010">
    <property type="protein sequence ID" value="TLD42931.1"/>
    <property type="molecule type" value="Genomic_DNA"/>
</dbReference>
<evidence type="ECO:0000259" key="1">
    <source>
        <dbReference type="PROSITE" id="PS51677"/>
    </source>
</evidence>
<dbReference type="Pfam" id="PF01522">
    <property type="entry name" value="Polysacc_deac_1"/>
    <property type="match status" value="1"/>
</dbReference>
<dbReference type="Gene3D" id="3.20.20.370">
    <property type="entry name" value="Glycoside hydrolase/deacetylase"/>
    <property type="match status" value="1"/>
</dbReference>
<proteinExistence type="predicted"/>
<organism evidence="2 3">
    <name type="scientific">Candidatus Jettenia ecosi</name>
    <dbReference type="NCBI Taxonomy" id="2494326"/>
    <lineage>
        <taxon>Bacteria</taxon>
        <taxon>Pseudomonadati</taxon>
        <taxon>Planctomycetota</taxon>
        <taxon>Candidatus Brocadiia</taxon>
        <taxon>Candidatus Brocadiales</taxon>
        <taxon>Candidatus Brocadiaceae</taxon>
        <taxon>Candidatus Jettenia</taxon>
    </lineage>
</organism>
<dbReference type="GO" id="GO:0016810">
    <property type="term" value="F:hydrolase activity, acting on carbon-nitrogen (but not peptide) bonds"/>
    <property type="evidence" value="ECO:0007669"/>
    <property type="project" value="InterPro"/>
</dbReference>
<sequence>MANTDEPLYVAISLDIDPDANTAVKGQYDALSSPVHCGKISTDACKKGLQKIFELLDVYTTESTLFYEARTAQILGAEGIDLPKLSERHEVACHSLRHEDFLGKISGMPMEEGIVEERIKKAKEILEKIFARNIKGFRAPYTRVNHTVIKALEHVGFRYDSSETVSLGATWAGKPFSLNTFGSNLLELALPSFLDRKGKKMSSYLWAIFEDKRSSHEYIDAVLWAREVAKGGLFLCAIHPWHLYVNSQGSPFRKEQVNKNLKNFEYILSQIKQMQGVQIIRQDTYLENWLKLNKSVKETKQ</sequence>
<name>A0A533QJL1_9BACT</name>
<dbReference type="SUPFAM" id="SSF88713">
    <property type="entry name" value="Glycoside hydrolase/deacetylase"/>
    <property type="match status" value="1"/>
</dbReference>
<gene>
    <name evidence="2" type="ORF">JETT_0719</name>
</gene>
<dbReference type="Proteomes" id="UP000319783">
    <property type="component" value="Unassembled WGS sequence"/>
</dbReference>
<feature type="domain" description="NodB homology" evidence="1">
    <location>
        <begin position="32"/>
        <end position="280"/>
    </location>
</feature>
<reference evidence="2 3" key="1">
    <citation type="submission" date="2019-04" db="EMBL/GenBank/DDBJ databases">
        <title>Genome of a novel bacterium Candidatus Jettenia ecosi reconstructed from metagenome of an anammox bioreactor.</title>
        <authorList>
            <person name="Mardanov A.V."/>
            <person name="Beletsky A.V."/>
            <person name="Ravin N.V."/>
            <person name="Botchkova E.A."/>
            <person name="Litti Y.V."/>
            <person name="Nozhevnikova A.N."/>
        </authorList>
    </citation>
    <scope>NUCLEOTIDE SEQUENCE [LARGE SCALE GENOMIC DNA]</scope>
    <source>
        <strain evidence="2">J2</strain>
    </source>
</reference>
<evidence type="ECO:0000313" key="3">
    <source>
        <dbReference type="Proteomes" id="UP000319783"/>
    </source>
</evidence>
<dbReference type="InterPro" id="IPR011330">
    <property type="entry name" value="Glyco_hydro/deAcase_b/a-brl"/>
</dbReference>